<proteinExistence type="predicted"/>
<feature type="non-terminal residue" evidence="1">
    <location>
        <position position="1"/>
    </location>
</feature>
<dbReference type="EMBL" id="JAGETR010000230">
    <property type="protein sequence ID" value="MBO2007350.1"/>
    <property type="molecule type" value="Genomic_DNA"/>
</dbReference>
<reference evidence="1" key="1">
    <citation type="submission" date="2021-03" db="EMBL/GenBank/DDBJ databases">
        <title>Molecular epidemiology and mechanisms of colistin and carbapenem resistance in Enterobacteriaceae from clinical isolates, the environment and porcine samples in Pretoria, South Africa.</title>
        <authorList>
            <person name="Bogoshi D."/>
            <person name="Mbelle N.M."/>
            <person name="Naidoo V."/>
            <person name="Osei Sekyere J."/>
        </authorList>
    </citation>
    <scope>NUCLEOTIDE SEQUENCE</scope>
    <source>
        <strain evidence="1">C080</strain>
    </source>
</reference>
<dbReference type="AlphaFoldDB" id="A0A939NPS1"/>
<gene>
    <name evidence="1" type="ORF">J4732_21360</name>
</gene>
<comment type="caution">
    <text evidence="1">The sequence shown here is derived from an EMBL/GenBank/DDBJ whole genome shotgun (WGS) entry which is preliminary data.</text>
</comment>
<name>A0A939NPS1_SERMA</name>
<organism evidence="1">
    <name type="scientific">Serratia marcescens</name>
    <dbReference type="NCBI Taxonomy" id="615"/>
    <lineage>
        <taxon>Bacteria</taxon>
        <taxon>Pseudomonadati</taxon>
        <taxon>Pseudomonadota</taxon>
        <taxon>Gammaproteobacteria</taxon>
        <taxon>Enterobacterales</taxon>
        <taxon>Yersiniaceae</taxon>
        <taxon>Serratia</taxon>
    </lineage>
</organism>
<evidence type="ECO:0000313" key="1">
    <source>
        <dbReference type="EMBL" id="MBO2007350.1"/>
    </source>
</evidence>
<protein>
    <submittedName>
        <fullName evidence="1">Uncharacterized protein</fullName>
    </submittedName>
</protein>
<accession>A0A939NPS1</accession>
<sequence length="139" mass="15445">KCLPIDVFSFHPRGAQNLIFFYTTYIDTHTDHDAPAFPTFVLLIPAANPCLRGPTGAARSRCAGGAAGSLYKNVKYHKNDNFAFSNANHYQQRWQAAIAARKPYTFAGKTGAVITSNHYNTKNNIDKLFTPNDTPVRPR</sequence>